<dbReference type="CDD" id="cd00865">
    <property type="entry name" value="PEBP_bact_arch"/>
    <property type="match status" value="1"/>
</dbReference>
<keyword evidence="3" id="KW-1185">Reference proteome</keyword>
<proteinExistence type="predicted"/>
<dbReference type="PANTHER" id="PTHR30289">
    <property type="entry name" value="UNCHARACTERIZED PROTEIN YBCL-RELATED"/>
    <property type="match status" value="1"/>
</dbReference>
<dbReference type="NCBIfam" id="TIGR00481">
    <property type="entry name" value="YbhB/YbcL family Raf kinase inhibitor-like protein"/>
    <property type="match status" value="1"/>
</dbReference>
<feature type="signal peptide" evidence="1">
    <location>
        <begin position="1"/>
        <end position="23"/>
    </location>
</feature>
<dbReference type="AlphaFoldDB" id="B9XSZ6"/>
<dbReference type="PANTHER" id="PTHR30289:SF1">
    <property type="entry name" value="PEBP (PHOSPHATIDYLETHANOLAMINE-BINDING PROTEIN) FAMILY PROTEIN"/>
    <property type="match status" value="1"/>
</dbReference>
<dbReference type="Proteomes" id="UP000003688">
    <property type="component" value="Unassembled WGS sequence"/>
</dbReference>
<dbReference type="STRING" id="320771.Cflav_PD0077"/>
<reference evidence="2 3" key="1">
    <citation type="journal article" date="2011" name="J. Bacteriol.">
        <title>Genome sequence of 'Pedosphaera parvula' Ellin514, an aerobic Verrucomicrobial isolate from pasture soil.</title>
        <authorList>
            <person name="Kant R."/>
            <person name="van Passel M.W."/>
            <person name="Sangwan P."/>
            <person name="Palva A."/>
            <person name="Lucas S."/>
            <person name="Copeland A."/>
            <person name="Lapidus A."/>
            <person name="Glavina Del Rio T."/>
            <person name="Dalin E."/>
            <person name="Tice H."/>
            <person name="Bruce D."/>
            <person name="Goodwin L."/>
            <person name="Pitluck S."/>
            <person name="Chertkov O."/>
            <person name="Larimer F.W."/>
            <person name="Land M.L."/>
            <person name="Hauser L."/>
            <person name="Brettin T.S."/>
            <person name="Detter J.C."/>
            <person name="Han S."/>
            <person name="de Vos W.M."/>
            <person name="Janssen P.H."/>
            <person name="Smidt H."/>
        </authorList>
    </citation>
    <scope>NUCLEOTIDE SEQUENCE [LARGE SCALE GENOMIC DNA]</scope>
    <source>
        <strain evidence="2 3">Ellin514</strain>
    </source>
</reference>
<dbReference type="InterPro" id="IPR036610">
    <property type="entry name" value="PEBP-like_sf"/>
</dbReference>
<evidence type="ECO:0000313" key="3">
    <source>
        <dbReference type="Proteomes" id="UP000003688"/>
    </source>
</evidence>
<protein>
    <submittedName>
        <fullName evidence="2">PEBP family protein</fullName>
    </submittedName>
</protein>
<keyword evidence="1" id="KW-0732">Signal</keyword>
<organism evidence="2 3">
    <name type="scientific">Pedosphaera parvula (strain Ellin514)</name>
    <dbReference type="NCBI Taxonomy" id="320771"/>
    <lineage>
        <taxon>Bacteria</taxon>
        <taxon>Pseudomonadati</taxon>
        <taxon>Verrucomicrobiota</taxon>
        <taxon>Pedosphaerae</taxon>
        <taxon>Pedosphaerales</taxon>
        <taxon>Pedosphaeraceae</taxon>
        <taxon>Pedosphaera</taxon>
    </lineage>
</organism>
<dbReference type="SUPFAM" id="SSF49777">
    <property type="entry name" value="PEBP-like"/>
    <property type="match status" value="1"/>
</dbReference>
<accession>B9XSZ6</accession>
<dbReference type="RefSeq" id="WP_007418929.1">
    <property type="nucleotide sequence ID" value="NZ_ABOX02000091.1"/>
</dbReference>
<sequence precursor="true">MRTFISKGLCFLLLNLASLAVCAAEEQGTNTLKLSSASFSDGQPIPEKYTCEGKNFSPPLSWNGGVPGTKTFALTCVDPDAPGGTWTHWIIYNLPENVTELPENISKVEAPPSGGRQGVNSFHKVGYSGPCPPRGQTHHYIFEVYALNEQLQLKSKASRKDFEAAIKGHVLARGRLVGTYQKKRP</sequence>
<dbReference type="Pfam" id="PF01161">
    <property type="entry name" value="PBP"/>
    <property type="match status" value="1"/>
</dbReference>
<name>B9XSZ6_PEDPL</name>
<feature type="chain" id="PRO_5002894635" evidence="1">
    <location>
        <begin position="24"/>
        <end position="185"/>
    </location>
</feature>
<dbReference type="InterPro" id="IPR005247">
    <property type="entry name" value="YbhB_YbcL/LppC-like"/>
</dbReference>
<gene>
    <name evidence="2" type="ORF">Cflav_PD0077</name>
</gene>
<dbReference type="InterPro" id="IPR008914">
    <property type="entry name" value="PEBP"/>
</dbReference>
<dbReference type="OrthoDB" id="9797506at2"/>
<evidence type="ECO:0000313" key="2">
    <source>
        <dbReference type="EMBL" id="EEF57031.1"/>
    </source>
</evidence>
<dbReference type="EMBL" id="ABOX02000091">
    <property type="protein sequence ID" value="EEF57031.1"/>
    <property type="molecule type" value="Genomic_DNA"/>
</dbReference>
<comment type="caution">
    <text evidence="2">The sequence shown here is derived from an EMBL/GenBank/DDBJ whole genome shotgun (WGS) entry which is preliminary data.</text>
</comment>
<evidence type="ECO:0000256" key="1">
    <source>
        <dbReference type="SAM" id="SignalP"/>
    </source>
</evidence>
<dbReference type="Gene3D" id="3.90.280.10">
    <property type="entry name" value="PEBP-like"/>
    <property type="match status" value="1"/>
</dbReference>